<name>A0ABW8C6K2_9ACTN</name>
<evidence type="ECO:0000313" key="2">
    <source>
        <dbReference type="EMBL" id="MFI9102049.1"/>
    </source>
</evidence>
<dbReference type="EMBL" id="JBITYG010000004">
    <property type="protein sequence ID" value="MFI9102049.1"/>
    <property type="molecule type" value="Genomic_DNA"/>
</dbReference>
<dbReference type="InterPro" id="IPR025329">
    <property type="entry name" value="DUF4235"/>
</dbReference>
<accession>A0ABW8C6K2</accession>
<dbReference type="RefSeq" id="WP_308401881.1">
    <property type="nucleotide sequence ID" value="NZ_JBITYG010000004.1"/>
</dbReference>
<dbReference type="Pfam" id="PF14019">
    <property type="entry name" value="DUF4235"/>
    <property type="match status" value="1"/>
</dbReference>
<keyword evidence="3" id="KW-1185">Reference proteome</keyword>
<feature type="transmembrane region" description="Helical" evidence="1">
    <location>
        <begin position="52"/>
        <end position="71"/>
    </location>
</feature>
<proteinExistence type="predicted"/>
<sequence>MPKAAKVVYKPIGLIVGMAGGAVAGLIFRKVWDRVGPGDAPEPLESDHTWGEVLAAAALEGLIFSVVRAAVQRGGAVGWRRVTGTWPGD</sequence>
<feature type="transmembrane region" description="Helical" evidence="1">
    <location>
        <begin position="12"/>
        <end position="32"/>
    </location>
</feature>
<keyword evidence="1" id="KW-1133">Transmembrane helix</keyword>
<organism evidence="2 3">
    <name type="scientific">Streptomyces fildesensis</name>
    <dbReference type="NCBI Taxonomy" id="375757"/>
    <lineage>
        <taxon>Bacteria</taxon>
        <taxon>Bacillati</taxon>
        <taxon>Actinomycetota</taxon>
        <taxon>Actinomycetes</taxon>
        <taxon>Kitasatosporales</taxon>
        <taxon>Streptomycetaceae</taxon>
        <taxon>Streptomyces</taxon>
    </lineage>
</organism>
<dbReference type="Proteomes" id="UP001614394">
    <property type="component" value="Unassembled WGS sequence"/>
</dbReference>
<evidence type="ECO:0000256" key="1">
    <source>
        <dbReference type="SAM" id="Phobius"/>
    </source>
</evidence>
<gene>
    <name evidence="2" type="ORF">ACIGXA_16150</name>
</gene>
<evidence type="ECO:0000313" key="3">
    <source>
        <dbReference type="Proteomes" id="UP001614394"/>
    </source>
</evidence>
<comment type="caution">
    <text evidence="2">The sequence shown here is derived from an EMBL/GenBank/DDBJ whole genome shotgun (WGS) entry which is preliminary data.</text>
</comment>
<protein>
    <submittedName>
        <fullName evidence="2">DUF4235 domain-containing protein</fullName>
    </submittedName>
</protein>
<keyword evidence="1" id="KW-0812">Transmembrane</keyword>
<keyword evidence="1" id="KW-0472">Membrane</keyword>
<reference evidence="2 3" key="1">
    <citation type="submission" date="2024-10" db="EMBL/GenBank/DDBJ databases">
        <title>The Natural Products Discovery Center: Release of the First 8490 Sequenced Strains for Exploring Actinobacteria Biosynthetic Diversity.</title>
        <authorList>
            <person name="Kalkreuter E."/>
            <person name="Kautsar S.A."/>
            <person name="Yang D."/>
            <person name="Bader C.D."/>
            <person name="Teijaro C.N."/>
            <person name="Fluegel L."/>
            <person name="Davis C.M."/>
            <person name="Simpson J.R."/>
            <person name="Lauterbach L."/>
            <person name="Steele A.D."/>
            <person name="Gui C."/>
            <person name="Meng S."/>
            <person name="Li G."/>
            <person name="Viehrig K."/>
            <person name="Ye F."/>
            <person name="Su P."/>
            <person name="Kiefer A.F."/>
            <person name="Nichols A."/>
            <person name="Cepeda A.J."/>
            <person name="Yan W."/>
            <person name="Fan B."/>
            <person name="Jiang Y."/>
            <person name="Adhikari A."/>
            <person name="Zheng C.-J."/>
            <person name="Schuster L."/>
            <person name="Cowan T.M."/>
            <person name="Smanski M.J."/>
            <person name="Chevrette M.G."/>
            <person name="De Carvalho L.P.S."/>
            <person name="Shen B."/>
        </authorList>
    </citation>
    <scope>NUCLEOTIDE SEQUENCE [LARGE SCALE GENOMIC DNA]</scope>
    <source>
        <strain evidence="2 3">NPDC053399</strain>
    </source>
</reference>